<comment type="caution">
    <text evidence="2">The sequence shown here is derived from an EMBL/GenBank/DDBJ whole genome shotgun (WGS) entry which is preliminary data.</text>
</comment>
<feature type="domain" description="DUF5107" evidence="1">
    <location>
        <begin position="72"/>
        <end position="348"/>
    </location>
</feature>
<sequence length="702" mass="78503">MSEFRLDTLTMPAASMGLMSPLPALQRPGQHRFPREDIKAAVADSKEQRKAWPRDPNDPAIRYGGIYQQSDCLPYAVLDDFGRQRQPREFRTVVLENEHLEATFILALGGRLWSLIHKPTGKRLIDPNVVFQPTLLARRGAWISGGCEWNATPGGHSPQNCDPPFAARLAADDGTPVLRLYEWERIAKIGYQVDCWLPDGSEFLFARVRVTNPHGESIPMYWWTNIAVDLREGYRVIVPAVDAISWGYSGEAGPVPIPVVHDKDVTVATNLEGTCDFYYGIEQGQRPWLAYLDQRGQGLVHASTSRLCGRKLFAWGTGPGGQRWQEFLAPGGWPYIELQAGLTQTQYTTIPMSPGADWAWVEAFGLTTTDAAKVHGPDWSAARGEVEAQLDAVLPQDRLEALLKSTEAMADRPADEILQRGSGWASLERRRLGAAGQQTGWPTSLVFDDESMGDEQAPWLELLESGAMAEPADGECPPSFMVQAPWRDMLERAVEGGCKDNWYAWLQLGVLRYATDDGSADVAGAQQAWRRSLELAQTPWAHRNLALSAWHADRRDEAAGQWMQAWQLRCTDIRLAREAAQSLVRTGRGEEFLALLETMPPEIRSHPRLEILRVICLLEKDDPAVWPEVEEFLARPAEPADMHEGEPTLSRLFYELKARQLALAEGAAVAETHRQTVRDTVTCPPHLDFRQIRDPALQVKKD</sequence>
<dbReference type="InterPro" id="IPR011990">
    <property type="entry name" value="TPR-like_helical_dom_sf"/>
</dbReference>
<proteinExistence type="predicted"/>
<reference evidence="2" key="1">
    <citation type="journal article" date="2015" name="Nature">
        <title>Complex archaea that bridge the gap between prokaryotes and eukaryotes.</title>
        <authorList>
            <person name="Spang A."/>
            <person name="Saw J.H."/>
            <person name="Jorgensen S.L."/>
            <person name="Zaremba-Niedzwiedzka K."/>
            <person name="Martijn J."/>
            <person name="Lind A.E."/>
            <person name="van Eijk R."/>
            <person name="Schleper C."/>
            <person name="Guy L."/>
            <person name="Ettema T.J."/>
        </authorList>
    </citation>
    <scope>NUCLEOTIDE SEQUENCE</scope>
</reference>
<accession>A0A0F9W503</accession>
<dbReference type="AlphaFoldDB" id="A0A0F9W503"/>
<organism evidence="2">
    <name type="scientific">marine sediment metagenome</name>
    <dbReference type="NCBI Taxonomy" id="412755"/>
    <lineage>
        <taxon>unclassified sequences</taxon>
        <taxon>metagenomes</taxon>
        <taxon>ecological metagenomes</taxon>
    </lineage>
</organism>
<dbReference type="Pfam" id="PF17128">
    <property type="entry name" value="DUF5107"/>
    <property type="match status" value="1"/>
</dbReference>
<gene>
    <name evidence="2" type="ORF">LCGC14_0018910</name>
</gene>
<protein>
    <recommendedName>
        <fullName evidence="1">DUF5107 domain-containing protein</fullName>
    </recommendedName>
</protein>
<evidence type="ECO:0000313" key="2">
    <source>
        <dbReference type="EMBL" id="KKO11410.1"/>
    </source>
</evidence>
<dbReference type="EMBL" id="LAZR01000003">
    <property type="protein sequence ID" value="KKO11410.1"/>
    <property type="molecule type" value="Genomic_DNA"/>
</dbReference>
<dbReference type="SUPFAM" id="SSF48452">
    <property type="entry name" value="TPR-like"/>
    <property type="match status" value="1"/>
</dbReference>
<dbReference type="InterPro" id="IPR033396">
    <property type="entry name" value="DUF5107"/>
</dbReference>
<evidence type="ECO:0000259" key="1">
    <source>
        <dbReference type="Pfam" id="PF17128"/>
    </source>
</evidence>
<dbReference type="Gene3D" id="1.25.40.10">
    <property type="entry name" value="Tetratricopeptide repeat domain"/>
    <property type="match status" value="1"/>
</dbReference>
<name>A0A0F9W503_9ZZZZ</name>